<reference evidence="1" key="1">
    <citation type="submission" date="2024-01" db="EMBL/GenBank/DDBJ databases">
        <title>First draft genome sequence data of TA4-1, the type strain of Gram-positive actinobacterium Streptomyces chiangmaiensis.</title>
        <authorList>
            <person name="Yasawong M."/>
            <person name="Nantapong N."/>
        </authorList>
    </citation>
    <scope>NUCLEOTIDE SEQUENCE</scope>
    <source>
        <strain evidence="1">TA4-1</strain>
    </source>
</reference>
<dbReference type="InterPro" id="IPR019117">
    <property type="entry name" value="CRISPR-assoc_protein_Cmr3"/>
</dbReference>
<keyword evidence="2" id="KW-1185">Reference proteome</keyword>
<organism evidence="1 2">
    <name type="scientific">Streptomyces chiangmaiensis</name>
    <dbReference type="NCBI Taxonomy" id="766497"/>
    <lineage>
        <taxon>Bacteria</taxon>
        <taxon>Bacillati</taxon>
        <taxon>Actinomycetota</taxon>
        <taxon>Actinomycetes</taxon>
        <taxon>Kitasatosporales</taxon>
        <taxon>Streptomycetaceae</taxon>
        <taxon>Streptomyces</taxon>
    </lineage>
</organism>
<gene>
    <name evidence="1" type="ORF">VXC91_26845</name>
</gene>
<evidence type="ECO:0000313" key="1">
    <source>
        <dbReference type="EMBL" id="MED7825501.1"/>
    </source>
</evidence>
<dbReference type="Gene3D" id="3.30.70.2940">
    <property type="match status" value="1"/>
</dbReference>
<proteinExistence type="predicted"/>
<dbReference type="Proteomes" id="UP001333996">
    <property type="component" value="Unassembled WGS sequence"/>
</dbReference>
<dbReference type="Gene3D" id="2.60.40.4350">
    <property type="match status" value="1"/>
</dbReference>
<name>A0ABU7FN00_9ACTN</name>
<accession>A0ABU7FN00</accession>
<dbReference type="Pfam" id="PF09700">
    <property type="entry name" value="Cas_Cmr3"/>
    <property type="match status" value="1"/>
</dbReference>
<comment type="caution">
    <text evidence="1">The sequence shown here is derived from an EMBL/GenBank/DDBJ whole genome shotgun (WGS) entry which is preliminary data.</text>
</comment>
<dbReference type="RefSeq" id="WP_329509912.1">
    <property type="nucleotide sequence ID" value="NZ_BAAAYZ010000200.1"/>
</dbReference>
<evidence type="ECO:0000313" key="2">
    <source>
        <dbReference type="Proteomes" id="UP001333996"/>
    </source>
</evidence>
<dbReference type="EMBL" id="JAYWVC010000111">
    <property type="protein sequence ID" value="MED7825501.1"/>
    <property type="molecule type" value="Genomic_DNA"/>
</dbReference>
<protein>
    <submittedName>
        <fullName evidence="1">Type III-B CRISPR module-associated Cmr3 family protein</fullName>
    </submittedName>
</protein>
<sequence>MRASVWLAFTPQDTLFIRDGRAFDAGVENAAQAVWPTPSTIAGAVTAAFGGREPCEVRGPVLARCDSTGERWTPFFRTPADLVRREETSEEVLRLSPAPAPVGVTTDLGTVPQWLDGAGLAGMGPQWGGWLSGSTMTRYLAGNVAVEPVHPKDASGGSLVHLEADPVDVEPHVGLARGAERTARTGFLYQAAHLRLRQRWGFLAECVVCDGWDAQRRESVPFGGRGRLAWVEQVSGVNWPQAPSASVDGDAYPDGRVAVYVATPALWPEGWMPPLRTWAPGSELVAAAVGDAQPVATATPGERGARPMNRMLRWAVPAGSVYFLKFADSDHATTWAQGKQAQAERQERCGTGVHGTAFGRDPKDRLRTAGFGVVLTGVWK</sequence>